<dbReference type="EMBL" id="UYRV01019352">
    <property type="protein sequence ID" value="VDK65914.1"/>
    <property type="molecule type" value="Genomic_DNA"/>
</dbReference>
<dbReference type="OrthoDB" id="10416328at2759"/>
<reference evidence="1 2" key="1">
    <citation type="submission" date="2018-11" db="EMBL/GenBank/DDBJ databases">
        <authorList>
            <consortium name="Pathogen Informatics"/>
        </authorList>
    </citation>
    <scope>NUCLEOTIDE SEQUENCE [LARGE SCALE GENOMIC DNA]</scope>
</reference>
<sequence>SIILRNADKVKTILQTDWVTIDSYCPHLPVPFTAAALACVSSALTTSALDLDLSCSLLENVVRSFALSLSSSPSTMGHVFNSVAKLLGKASRDRNHLMRIVKSLEALSVWMDFTLARYSRLSASLWNAIDELLSMLAEQMENRAKEATTGAKAVPIASPEESLNDESVAGNWLESILEQVPAMLDQQSAVQSQIVSEIVEITKRIEFLFRMISSVRDLSHCNDSISNVFRKAQNLSNADIIGYLQNAYISLSNRSLIRSELQVFVILFFNVEYGCFSRVDYLMRC</sequence>
<name>A0A3P6TGZ8_CYLGO</name>
<keyword evidence="2" id="KW-1185">Reference proteome</keyword>
<dbReference type="Proteomes" id="UP000271889">
    <property type="component" value="Unassembled WGS sequence"/>
</dbReference>
<organism evidence="1 2">
    <name type="scientific">Cylicostephanus goldi</name>
    <name type="common">Nematode worm</name>
    <dbReference type="NCBI Taxonomy" id="71465"/>
    <lineage>
        <taxon>Eukaryota</taxon>
        <taxon>Metazoa</taxon>
        <taxon>Ecdysozoa</taxon>
        <taxon>Nematoda</taxon>
        <taxon>Chromadorea</taxon>
        <taxon>Rhabditida</taxon>
        <taxon>Rhabditina</taxon>
        <taxon>Rhabditomorpha</taxon>
        <taxon>Strongyloidea</taxon>
        <taxon>Strongylidae</taxon>
        <taxon>Cylicostephanus</taxon>
    </lineage>
</organism>
<feature type="non-terminal residue" evidence="1">
    <location>
        <position position="1"/>
    </location>
</feature>
<evidence type="ECO:0000313" key="2">
    <source>
        <dbReference type="Proteomes" id="UP000271889"/>
    </source>
</evidence>
<accession>A0A3P6TGZ8</accession>
<gene>
    <name evidence="1" type="ORF">CGOC_LOCUS6101</name>
</gene>
<dbReference type="AlphaFoldDB" id="A0A3P6TGZ8"/>
<proteinExistence type="predicted"/>
<protein>
    <submittedName>
        <fullName evidence="1">Uncharacterized protein</fullName>
    </submittedName>
</protein>
<evidence type="ECO:0000313" key="1">
    <source>
        <dbReference type="EMBL" id="VDK65914.1"/>
    </source>
</evidence>